<reference evidence="2" key="1">
    <citation type="submission" date="2018-05" db="EMBL/GenBank/DDBJ databases">
        <authorList>
            <person name="Lanie J.A."/>
            <person name="Ng W.-L."/>
            <person name="Kazmierczak K.M."/>
            <person name="Andrzejewski T.M."/>
            <person name="Davidsen T.M."/>
            <person name="Wayne K.J."/>
            <person name="Tettelin H."/>
            <person name="Glass J.I."/>
            <person name="Rusch D."/>
            <person name="Podicherti R."/>
            <person name="Tsui H.-C.T."/>
            <person name="Winkler M.E."/>
        </authorList>
    </citation>
    <scope>NUCLEOTIDE SEQUENCE</scope>
</reference>
<keyword evidence="1" id="KW-0472">Membrane</keyword>
<dbReference type="AlphaFoldDB" id="A0A382I4K7"/>
<gene>
    <name evidence="2" type="ORF">METZ01_LOCUS247179</name>
</gene>
<dbReference type="EMBL" id="UINC01065058">
    <property type="protein sequence ID" value="SVB94325.1"/>
    <property type="molecule type" value="Genomic_DNA"/>
</dbReference>
<proteinExistence type="predicted"/>
<organism evidence="2">
    <name type="scientific">marine metagenome</name>
    <dbReference type="NCBI Taxonomy" id="408172"/>
    <lineage>
        <taxon>unclassified sequences</taxon>
        <taxon>metagenomes</taxon>
        <taxon>ecological metagenomes</taxon>
    </lineage>
</organism>
<sequence>MQFRMGNAGPSAGIGCGGIVFILGLILVSPVGEWLIKGIGWLLIIMGVFILASAIYLWMKGPRQKGPFV</sequence>
<evidence type="ECO:0000313" key="2">
    <source>
        <dbReference type="EMBL" id="SVB94325.1"/>
    </source>
</evidence>
<keyword evidence="1" id="KW-0812">Transmembrane</keyword>
<accession>A0A382I4K7</accession>
<feature type="transmembrane region" description="Helical" evidence="1">
    <location>
        <begin position="12"/>
        <end position="32"/>
    </location>
</feature>
<protein>
    <submittedName>
        <fullName evidence="2">Uncharacterized protein</fullName>
    </submittedName>
</protein>
<feature type="transmembrane region" description="Helical" evidence="1">
    <location>
        <begin position="38"/>
        <end position="59"/>
    </location>
</feature>
<name>A0A382I4K7_9ZZZZ</name>
<dbReference type="PROSITE" id="PS51257">
    <property type="entry name" value="PROKAR_LIPOPROTEIN"/>
    <property type="match status" value="1"/>
</dbReference>
<keyword evidence="1" id="KW-1133">Transmembrane helix</keyword>
<evidence type="ECO:0000256" key="1">
    <source>
        <dbReference type="SAM" id="Phobius"/>
    </source>
</evidence>